<protein>
    <submittedName>
        <fullName evidence="5">O-methyltransferase-domain-containing protein</fullName>
    </submittedName>
</protein>
<keyword evidence="3" id="KW-0949">S-adenosyl-L-methionine</keyword>
<keyword evidence="2" id="KW-0808">Transferase</keyword>
<dbReference type="SUPFAM" id="SSF53335">
    <property type="entry name" value="S-adenosyl-L-methionine-dependent methyltransferases"/>
    <property type="match status" value="1"/>
</dbReference>
<sequence length="490" mass="53516">MASSPETTLARLSELLDIVDATSKSLRGFLQAEQRRKTEPSESNKSFSQSVADDLKLPFHADTKISGQAALLCLACERIKQAVASPRHIVFEAATSFWTATALKIAVESDVASLILKISEETGKEGVHVDILSRYAKVEEDFLARLLRQLSTSGIFQEISPLVFSNTISSLTLVSKEFRSHLGIGLYAGMNAAAVLPEYLSQRFALAASADASGRAAEYPPELLAPFNLVSKGKPFFQWLQLPENAAYAENFNIGMRGHGVVEGLAFLAVDYPFVSLPADTLIVDVGGGIGAAEDLILPSAPHLRFVIQDLKSVVEQGVNDAGPNMKRWIDEGRVRFQAQDFYAPQPREVEGAIFFAKSVFHNNPDSQVLRVLINIRQAKPSKLLVLDRLVIPHLRIESSTAAGESEIYQKLRAGVKLSGENGSDGDAEIVSSSQRITTTYDLYMGGFFAAKARTLDEWRTLLLQGGFRLTRLYPLRASTGQAIMEANPV</sequence>
<dbReference type="InterPro" id="IPR036388">
    <property type="entry name" value="WH-like_DNA-bd_sf"/>
</dbReference>
<dbReference type="Gene3D" id="3.40.50.150">
    <property type="entry name" value="Vaccinia Virus protein VP39"/>
    <property type="match status" value="1"/>
</dbReference>
<dbReference type="GO" id="GO:0032259">
    <property type="term" value="P:methylation"/>
    <property type="evidence" value="ECO:0007669"/>
    <property type="project" value="UniProtKB-KW"/>
</dbReference>
<evidence type="ECO:0000256" key="3">
    <source>
        <dbReference type="ARBA" id="ARBA00022691"/>
    </source>
</evidence>
<dbReference type="InterPro" id="IPR036390">
    <property type="entry name" value="WH_DNA-bd_sf"/>
</dbReference>
<dbReference type="PANTHER" id="PTHR43712:SF2">
    <property type="entry name" value="O-METHYLTRANSFERASE CICE"/>
    <property type="match status" value="1"/>
</dbReference>
<evidence type="ECO:0000256" key="1">
    <source>
        <dbReference type="ARBA" id="ARBA00022603"/>
    </source>
</evidence>
<keyword evidence="1" id="KW-0489">Methyltransferase</keyword>
<dbReference type="SUPFAM" id="SSF46785">
    <property type="entry name" value="Winged helix' DNA-binding domain"/>
    <property type="match status" value="1"/>
</dbReference>
<organism evidence="5 6">
    <name type="scientific">Collybia nuda</name>
    <dbReference type="NCBI Taxonomy" id="64659"/>
    <lineage>
        <taxon>Eukaryota</taxon>
        <taxon>Fungi</taxon>
        <taxon>Dikarya</taxon>
        <taxon>Basidiomycota</taxon>
        <taxon>Agaricomycotina</taxon>
        <taxon>Agaricomycetes</taxon>
        <taxon>Agaricomycetidae</taxon>
        <taxon>Agaricales</taxon>
        <taxon>Tricholomatineae</taxon>
        <taxon>Clitocybaceae</taxon>
        <taxon>Collybia</taxon>
    </lineage>
</organism>
<dbReference type="PANTHER" id="PTHR43712">
    <property type="entry name" value="PUTATIVE (AFU_ORTHOLOGUE AFUA_4G14580)-RELATED"/>
    <property type="match status" value="1"/>
</dbReference>
<dbReference type="PROSITE" id="PS51683">
    <property type="entry name" value="SAM_OMT_II"/>
    <property type="match status" value="1"/>
</dbReference>
<dbReference type="InterPro" id="IPR029063">
    <property type="entry name" value="SAM-dependent_MTases_sf"/>
</dbReference>
<accession>A0A9P6CNG5</accession>
<dbReference type="Gene3D" id="1.10.10.10">
    <property type="entry name" value="Winged helix-like DNA-binding domain superfamily/Winged helix DNA-binding domain"/>
    <property type="match status" value="1"/>
</dbReference>
<evidence type="ECO:0000313" key="6">
    <source>
        <dbReference type="Proteomes" id="UP000807353"/>
    </source>
</evidence>
<proteinExistence type="predicted"/>
<reference evidence="5" key="1">
    <citation type="submission" date="2020-11" db="EMBL/GenBank/DDBJ databases">
        <authorList>
            <consortium name="DOE Joint Genome Institute"/>
            <person name="Ahrendt S."/>
            <person name="Riley R."/>
            <person name="Andreopoulos W."/>
            <person name="Labutti K."/>
            <person name="Pangilinan J."/>
            <person name="Ruiz-Duenas F.J."/>
            <person name="Barrasa J.M."/>
            <person name="Sanchez-Garcia M."/>
            <person name="Camarero S."/>
            <person name="Miyauchi S."/>
            <person name="Serrano A."/>
            <person name="Linde D."/>
            <person name="Babiker R."/>
            <person name="Drula E."/>
            <person name="Ayuso-Fernandez I."/>
            <person name="Pacheco R."/>
            <person name="Padilla G."/>
            <person name="Ferreira P."/>
            <person name="Barriuso J."/>
            <person name="Kellner H."/>
            <person name="Castanera R."/>
            <person name="Alfaro M."/>
            <person name="Ramirez L."/>
            <person name="Pisabarro A.G."/>
            <person name="Kuo A."/>
            <person name="Tritt A."/>
            <person name="Lipzen A."/>
            <person name="He G."/>
            <person name="Yan M."/>
            <person name="Ng V."/>
            <person name="Cullen D."/>
            <person name="Martin F."/>
            <person name="Rosso M.-N."/>
            <person name="Henrissat B."/>
            <person name="Hibbett D."/>
            <person name="Martinez A.T."/>
            <person name="Grigoriev I.V."/>
        </authorList>
    </citation>
    <scope>NUCLEOTIDE SEQUENCE</scope>
    <source>
        <strain evidence="5">CBS 247.69</strain>
    </source>
</reference>
<dbReference type="InterPro" id="IPR001077">
    <property type="entry name" value="COMT_C"/>
</dbReference>
<evidence type="ECO:0000259" key="4">
    <source>
        <dbReference type="Pfam" id="PF00891"/>
    </source>
</evidence>
<comment type="caution">
    <text evidence="5">The sequence shown here is derived from an EMBL/GenBank/DDBJ whole genome shotgun (WGS) entry which is preliminary data.</text>
</comment>
<evidence type="ECO:0000256" key="2">
    <source>
        <dbReference type="ARBA" id="ARBA00022679"/>
    </source>
</evidence>
<name>A0A9P6CNG5_9AGAR</name>
<dbReference type="Proteomes" id="UP000807353">
    <property type="component" value="Unassembled WGS sequence"/>
</dbReference>
<feature type="domain" description="O-methyltransferase C-terminal" evidence="4">
    <location>
        <begin position="250"/>
        <end position="386"/>
    </location>
</feature>
<dbReference type="AlphaFoldDB" id="A0A9P6CNG5"/>
<dbReference type="Pfam" id="PF00891">
    <property type="entry name" value="Methyltransf_2"/>
    <property type="match status" value="1"/>
</dbReference>
<dbReference type="EMBL" id="MU150233">
    <property type="protein sequence ID" value="KAF9468250.1"/>
    <property type="molecule type" value="Genomic_DNA"/>
</dbReference>
<dbReference type="OrthoDB" id="1606438at2759"/>
<gene>
    <name evidence="5" type="ORF">BDZ94DRAFT_1246289</name>
</gene>
<evidence type="ECO:0000313" key="5">
    <source>
        <dbReference type="EMBL" id="KAF9468250.1"/>
    </source>
</evidence>
<dbReference type="InterPro" id="IPR016461">
    <property type="entry name" value="COMT-like"/>
</dbReference>
<dbReference type="GO" id="GO:0008171">
    <property type="term" value="F:O-methyltransferase activity"/>
    <property type="evidence" value="ECO:0007669"/>
    <property type="project" value="InterPro"/>
</dbReference>
<keyword evidence="6" id="KW-1185">Reference proteome</keyword>